<dbReference type="Proteomes" id="UP001054945">
    <property type="component" value="Unassembled WGS sequence"/>
</dbReference>
<comment type="caution">
    <text evidence="2">The sequence shown here is derived from an EMBL/GenBank/DDBJ whole genome shotgun (WGS) entry which is preliminary data.</text>
</comment>
<feature type="transmembrane region" description="Helical" evidence="1">
    <location>
        <begin position="20"/>
        <end position="42"/>
    </location>
</feature>
<evidence type="ECO:0000313" key="3">
    <source>
        <dbReference type="Proteomes" id="UP001054945"/>
    </source>
</evidence>
<keyword evidence="3" id="KW-1185">Reference proteome</keyword>
<proteinExistence type="predicted"/>
<evidence type="ECO:0000256" key="1">
    <source>
        <dbReference type="SAM" id="Phobius"/>
    </source>
</evidence>
<reference evidence="2 3" key="1">
    <citation type="submission" date="2021-06" db="EMBL/GenBank/DDBJ databases">
        <title>Caerostris extrusa draft genome.</title>
        <authorList>
            <person name="Kono N."/>
            <person name="Arakawa K."/>
        </authorList>
    </citation>
    <scope>NUCLEOTIDE SEQUENCE [LARGE SCALE GENOMIC DNA]</scope>
</reference>
<gene>
    <name evidence="2" type="ORF">CEXT_329691</name>
</gene>
<organism evidence="2 3">
    <name type="scientific">Caerostris extrusa</name>
    <name type="common">Bark spider</name>
    <name type="synonym">Caerostris bankana</name>
    <dbReference type="NCBI Taxonomy" id="172846"/>
    <lineage>
        <taxon>Eukaryota</taxon>
        <taxon>Metazoa</taxon>
        <taxon>Ecdysozoa</taxon>
        <taxon>Arthropoda</taxon>
        <taxon>Chelicerata</taxon>
        <taxon>Arachnida</taxon>
        <taxon>Araneae</taxon>
        <taxon>Araneomorphae</taxon>
        <taxon>Entelegynae</taxon>
        <taxon>Araneoidea</taxon>
        <taxon>Araneidae</taxon>
        <taxon>Caerostris</taxon>
    </lineage>
</organism>
<keyword evidence="1" id="KW-0472">Membrane</keyword>
<dbReference type="EMBL" id="BPLR01010758">
    <property type="protein sequence ID" value="GIY41803.1"/>
    <property type="molecule type" value="Genomic_DNA"/>
</dbReference>
<protein>
    <submittedName>
        <fullName evidence="2">Uncharacterized protein</fullName>
    </submittedName>
</protein>
<name>A0AAV4T5D8_CAEEX</name>
<sequence length="91" mass="10374">MCGMLRLHVTLGLRMMQDMFGLYLDGMLGMQVTYGMSGFQVLTQHRFHSVSKYSVSIQYSVSTPQSHHYISAICRIAYLGLQVMQEMLDCT</sequence>
<keyword evidence="1" id="KW-1133">Transmembrane helix</keyword>
<dbReference type="AlphaFoldDB" id="A0AAV4T5D8"/>
<keyword evidence="1" id="KW-0812">Transmembrane</keyword>
<accession>A0AAV4T5D8</accession>
<evidence type="ECO:0000313" key="2">
    <source>
        <dbReference type="EMBL" id="GIY41803.1"/>
    </source>
</evidence>